<feature type="domain" description="DUF7708" evidence="2">
    <location>
        <begin position="85"/>
        <end position="229"/>
    </location>
</feature>
<dbReference type="EMBL" id="MDYX01000024">
    <property type="protein sequence ID" value="KAF9628994.1"/>
    <property type="molecule type" value="Genomic_DNA"/>
</dbReference>
<evidence type="ECO:0000259" key="2">
    <source>
        <dbReference type="Pfam" id="PF24809"/>
    </source>
</evidence>
<protein>
    <recommendedName>
        <fullName evidence="2">DUF7708 domain-containing protein</fullName>
    </recommendedName>
</protein>
<comment type="caution">
    <text evidence="3">The sequence shown here is derived from an EMBL/GenBank/DDBJ whole genome shotgun (WGS) entry which is preliminary data.</text>
</comment>
<dbReference type="Pfam" id="PF24809">
    <property type="entry name" value="DUF7708"/>
    <property type="match status" value="1"/>
</dbReference>
<accession>A0A8H7ILZ3</accession>
<evidence type="ECO:0000313" key="4">
    <source>
        <dbReference type="Proteomes" id="UP000627934"/>
    </source>
</evidence>
<dbReference type="AlphaFoldDB" id="A0A8H7ILZ3"/>
<dbReference type="InterPro" id="IPR056125">
    <property type="entry name" value="DUF7708"/>
</dbReference>
<feature type="region of interest" description="Disordered" evidence="1">
    <location>
        <begin position="532"/>
        <end position="556"/>
    </location>
</feature>
<evidence type="ECO:0000256" key="1">
    <source>
        <dbReference type="SAM" id="MobiDB-lite"/>
    </source>
</evidence>
<dbReference type="PANTHER" id="PTHR10039:SF14">
    <property type="entry name" value="NACHT DOMAIN-CONTAINING PROTEIN"/>
    <property type="match status" value="1"/>
</dbReference>
<proteinExistence type="predicted"/>
<dbReference type="PANTHER" id="PTHR10039">
    <property type="entry name" value="AMELOGENIN"/>
    <property type="match status" value="1"/>
</dbReference>
<reference evidence="3" key="2">
    <citation type="journal article" date="2018" name="DNA Res.">
        <title>Comparative genome and transcriptome analyses reveal adaptations to opportunistic infections in woody plant degrading pathogens of Botryosphaeriaceae.</title>
        <authorList>
            <person name="Yan J.Y."/>
            <person name="Zhao W.S."/>
            <person name="Chen Z."/>
            <person name="Xing Q.K."/>
            <person name="Zhang W."/>
            <person name="Chethana K.W.T."/>
            <person name="Xue M.F."/>
            <person name="Xu J.P."/>
            <person name="Phillips A.J.L."/>
            <person name="Wang Y."/>
            <person name="Liu J.H."/>
            <person name="Liu M."/>
            <person name="Zhou Y."/>
            <person name="Jayawardena R.S."/>
            <person name="Manawasinghe I.S."/>
            <person name="Huang J.B."/>
            <person name="Qiao G.H."/>
            <person name="Fu C.Y."/>
            <person name="Guo F.F."/>
            <person name="Dissanayake A.J."/>
            <person name="Peng Y.L."/>
            <person name="Hyde K.D."/>
            <person name="Li X.H."/>
        </authorList>
    </citation>
    <scope>NUCLEOTIDE SEQUENCE</scope>
    <source>
        <strain evidence="3">CSS-01s</strain>
    </source>
</reference>
<sequence length="556" mass="62433">MAATIPLSDGITAAYLPLAVQPTNDIARQAYDEAVSTLQKDLKGDANGLKIVFSANSPESILQIVSHLEDEYNKHRYKRKKVLDCLHSFSARVAHYERVLDTLAQHHPEYVSLAWGTLKLVFTGIINHHELVEKLAQALTDIGNILAQVKLTAELYQTEHMKHAVAALYAYILKFFVNVIPWYKHRSATRLLLSIVSPFDVVYRDTLQHVKNAADTIASLASHASWAELRDMHGVVRDVRGGVDDVDLRLQRLEYGVQQISRYTMNCEQKIDHVLKVGIATKSLVEKPPAGPRDIYCFQQEILVQLSPPVDPERNLHKQQVLSRNRQKKPGYVFDVGSVMAALNWWGTSPGSSLLMLQSGSRANAATKSLAVELISHIRSQHCETLYTLSQPSSSDYTPSIENILRSLFCQAIRRHSNILPELYDGLNFDKLKSDHAEKEWLDLLCRILCRIGTSFVVIESEDLCRLHSGDRKWQLQFLSAFKQLTESVQASGATVKILVLNFGAPDSKLVDELEGSPHGYATVHRASPLPPRLKRTAAARSEKQRKSLKSLRIKS</sequence>
<name>A0A8H7ILZ3_9PEZI</name>
<organism evidence="3 4">
    <name type="scientific">Lasiodiplodia theobromae</name>
    <dbReference type="NCBI Taxonomy" id="45133"/>
    <lineage>
        <taxon>Eukaryota</taxon>
        <taxon>Fungi</taxon>
        <taxon>Dikarya</taxon>
        <taxon>Ascomycota</taxon>
        <taxon>Pezizomycotina</taxon>
        <taxon>Dothideomycetes</taxon>
        <taxon>Dothideomycetes incertae sedis</taxon>
        <taxon>Botryosphaeriales</taxon>
        <taxon>Botryosphaeriaceae</taxon>
        <taxon>Lasiodiplodia</taxon>
    </lineage>
</organism>
<evidence type="ECO:0000313" key="3">
    <source>
        <dbReference type="EMBL" id="KAF9628994.1"/>
    </source>
</evidence>
<dbReference type="Proteomes" id="UP000627934">
    <property type="component" value="Unassembled WGS sequence"/>
</dbReference>
<reference evidence="3" key="1">
    <citation type="submission" date="2016-08" db="EMBL/GenBank/DDBJ databases">
        <authorList>
            <person name="Yan J."/>
        </authorList>
    </citation>
    <scope>NUCLEOTIDE SEQUENCE</scope>
    <source>
        <strain evidence="3">CSS-01s</strain>
    </source>
</reference>
<feature type="compositionally biased region" description="Basic residues" evidence="1">
    <location>
        <begin position="547"/>
        <end position="556"/>
    </location>
</feature>
<gene>
    <name evidence="3" type="ORF">BFW01_g10197</name>
</gene>